<gene>
    <name evidence="10" type="ORF">GCM10022286_22080</name>
</gene>
<protein>
    <submittedName>
        <fullName evidence="10">TM2 domain-containing protein</fullName>
    </submittedName>
</protein>
<reference evidence="10" key="1">
    <citation type="journal article" date="2014" name="Int. J. Syst. Evol. Microbiol.">
        <title>Complete genome of a new Firmicutes species belonging to the dominant human colonic microbiota ('Ruminococcus bicirculans') reveals two chromosomes and a selective capacity to utilize plant glucans.</title>
        <authorList>
            <consortium name="NISC Comparative Sequencing Program"/>
            <person name="Wegmann U."/>
            <person name="Louis P."/>
            <person name="Goesmann A."/>
            <person name="Henrissat B."/>
            <person name="Duncan S.H."/>
            <person name="Flint H.J."/>
        </authorList>
    </citation>
    <scope>NUCLEOTIDE SEQUENCE</scope>
    <source>
        <strain evidence="10">JCM 17590</strain>
    </source>
</reference>
<dbReference type="Pfam" id="PF03793">
    <property type="entry name" value="PASTA"/>
    <property type="match status" value="1"/>
</dbReference>
<proteinExistence type="predicted"/>
<feature type="transmembrane region" description="Helical" evidence="8">
    <location>
        <begin position="110"/>
        <end position="128"/>
    </location>
</feature>
<evidence type="ECO:0000256" key="6">
    <source>
        <dbReference type="ARBA" id="ARBA00023180"/>
    </source>
</evidence>
<evidence type="ECO:0000313" key="10">
    <source>
        <dbReference type="EMBL" id="GAA4162721.1"/>
    </source>
</evidence>
<keyword evidence="11" id="KW-1185">Reference proteome</keyword>
<dbReference type="SMART" id="SM00740">
    <property type="entry name" value="PASTA"/>
    <property type="match status" value="1"/>
</dbReference>
<sequence length="359" mass="36339">MSNATTQPYAPKPGPTPPPPYPPQQNPGAGPATTSTKSFTVTWILALLLGGLGVDRFYLGKVGTGILKLVTAGGFGVWALIDLIITLAGAQRDKLGSPLAGAESKTARKVAWITSAAVIVLGIVLGSVHPASANAGKAGGAPVASQSVKTDASTPAPSHDCSLFTDSTAALLCRSGNYDMAVNTQDLADTAVTLPDLTGKTLSAANDALTDAGLLADETTGEPQTDVVTSQQPAPGSVVHQGDSVTLTAAAPKPKTTPSQDQALIAAQNYLADGQGFSRAGLIEQLSSAYGNGFSLADATWAADHAGADWNAQAAESAKNYIASGMGFSHNSLIEQLTSSYGAGFTQAQAEYGVKQAGL</sequence>
<dbReference type="Proteomes" id="UP001415169">
    <property type="component" value="Unassembled WGS sequence"/>
</dbReference>
<feature type="compositionally biased region" description="Polar residues" evidence="7">
    <location>
        <begin position="144"/>
        <end position="156"/>
    </location>
</feature>
<feature type="region of interest" description="Disordered" evidence="7">
    <location>
        <begin position="139"/>
        <end position="159"/>
    </location>
</feature>
<dbReference type="InterPro" id="IPR007829">
    <property type="entry name" value="TM2"/>
</dbReference>
<evidence type="ECO:0000256" key="2">
    <source>
        <dbReference type="ARBA" id="ARBA00022692"/>
    </source>
</evidence>
<evidence type="ECO:0000256" key="7">
    <source>
        <dbReference type="SAM" id="MobiDB-lite"/>
    </source>
</evidence>
<evidence type="ECO:0000313" key="11">
    <source>
        <dbReference type="Proteomes" id="UP001415169"/>
    </source>
</evidence>
<evidence type="ECO:0000259" key="9">
    <source>
        <dbReference type="PROSITE" id="PS51178"/>
    </source>
</evidence>
<dbReference type="Pfam" id="PF05154">
    <property type="entry name" value="TM2"/>
    <property type="match status" value="1"/>
</dbReference>
<keyword evidence="4 8" id="KW-1133">Transmembrane helix</keyword>
<feature type="transmembrane region" description="Helical" evidence="8">
    <location>
        <begin position="41"/>
        <end position="59"/>
    </location>
</feature>
<comment type="subcellular location">
    <subcellularLocation>
        <location evidence="1">Membrane</location>
        <topology evidence="1">Multi-pass membrane protein</topology>
    </subcellularLocation>
</comment>
<dbReference type="InterPro" id="IPR011434">
    <property type="entry name" value="Ltp-like_HTH"/>
</dbReference>
<dbReference type="RefSeq" id="WP_344791835.1">
    <property type="nucleotide sequence ID" value="NZ_BAABBV010000001.1"/>
</dbReference>
<dbReference type="PANTHER" id="PTHR21016:SF7">
    <property type="entry name" value="TM2 DOMAIN-CONTAINING PROTEIN 3"/>
    <property type="match status" value="1"/>
</dbReference>
<feature type="domain" description="PASTA" evidence="9">
    <location>
        <begin position="189"/>
        <end position="251"/>
    </location>
</feature>
<dbReference type="InterPro" id="IPR036388">
    <property type="entry name" value="WH-like_DNA-bd_sf"/>
</dbReference>
<reference evidence="10" key="2">
    <citation type="submission" date="2023-12" db="EMBL/GenBank/DDBJ databases">
        <authorList>
            <person name="Sun Q."/>
            <person name="Inoue M."/>
        </authorList>
    </citation>
    <scope>NUCLEOTIDE SEQUENCE</scope>
    <source>
        <strain evidence="10">JCM 17590</strain>
    </source>
</reference>
<accession>A0ABP7ZL94</accession>
<evidence type="ECO:0000256" key="3">
    <source>
        <dbReference type="ARBA" id="ARBA00022729"/>
    </source>
</evidence>
<feature type="region of interest" description="Disordered" evidence="7">
    <location>
        <begin position="220"/>
        <end position="240"/>
    </location>
</feature>
<dbReference type="InterPro" id="IPR005543">
    <property type="entry name" value="PASTA_dom"/>
</dbReference>
<evidence type="ECO:0000256" key="4">
    <source>
        <dbReference type="ARBA" id="ARBA00022989"/>
    </source>
</evidence>
<keyword evidence="6" id="KW-0325">Glycoprotein</keyword>
<dbReference type="PROSITE" id="PS51178">
    <property type="entry name" value="PASTA"/>
    <property type="match status" value="1"/>
</dbReference>
<dbReference type="Gene3D" id="3.30.10.20">
    <property type="match status" value="1"/>
</dbReference>
<dbReference type="PANTHER" id="PTHR21016">
    <property type="entry name" value="BETA-AMYLOID BINDING PROTEIN-RELATED"/>
    <property type="match status" value="1"/>
</dbReference>
<feature type="region of interest" description="Disordered" evidence="7">
    <location>
        <begin position="1"/>
        <end position="34"/>
    </location>
</feature>
<keyword evidence="2 8" id="KW-0812">Transmembrane</keyword>
<keyword evidence="3" id="KW-0732">Signal</keyword>
<dbReference type="CDD" id="cd06577">
    <property type="entry name" value="PASTA_pknB"/>
    <property type="match status" value="1"/>
</dbReference>
<organism evidence="10 11">
    <name type="scientific">Gryllotalpicola daejeonensis</name>
    <dbReference type="NCBI Taxonomy" id="993087"/>
    <lineage>
        <taxon>Bacteria</taxon>
        <taxon>Bacillati</taxon>
        <taxon>Actinomycetota</taxon>
        <taxon>Actinomycetes</taxon>
        <taxon>Micrococcales</taxon>
        <taxon>Microbacteriaceae</taxon>
        <taxon>Gryllotalpicola</taxon>
    </lineage>
</organism>
<keyword evidence="5 8" id="KW-0472">Membrane</keyword>
<dbReference type="InterPro" id="IPR050932">
    <property type="entry name" value="TM2D1-3-like"/>
</dbReference>
<evidence type="ECO:0000256" key="5">
    <source>
        <dbReference type="ARBA" id="ARBA00023136"/>
    </source>
</evidence>
<dbReference type="Gene3D" id="1.10.10.10">
    <property type="entry name" value="Winged helix-like DNA-binding domain superfamily/Winged helix DNA-binding domain"/>
    <property type="match status" value="2"/>
</dbReference>
<evidence type="ECO:0000256" key="8">
    <source>
        <dbReference type="SAM" id="Phobius"/>
    </source>
</evidence>
<evidence type="ECO:0000256" key="1">
    <source>
        <dbReference type="ARBA" id="ARBA00004141"/>
    </source>
</evidence>
<feature type="transmembrane region" description="Helical" evidence="8">
    <location>
        <begin position="66"/>
        <end position="90"/>
    </location>
</feature>
<name>A0ABP7ZL94_9MICO</name>
<feature type="compositionally biased region" description="Polar residues" evidence="7">
    <location>
        <begin position="221"/>
        <end position="234"/>
    </location>
</feature>
<dbReference type="Pfam" id="PF07553">
    <property type="entry name" value="Lipoprotein_Ltp"/>
    <property type="match status" value="2"/>
</dbReference>
<comment type="caution">
    <text evidence="10">The sequence shown here is derived from an EMBL/GenBank/DDBJ whole genome shotgun (WGS) entry which is preliminary data.</text>
</comment>
<feature type="compositionally biased region" description="Pro residues" evidence="7">
    <location>
        <begin position="10"/>
        <end position="25"/>
    </location>
</feature>
<dbReference type="EMBL" id="BAABBV010000001">
    <property type="protein sequence ID" value="GAA4162721.1"/>
    <property type="molecule type" value="Genomic_DNA"/>
</dbReference>